<evidence type="ECO:0000256" key="5">
    <source>
        <dbReference type="SAM" id="Phobius"/>
    </source>
</evidence>
<dbReference type="OrthoDB" id="5969951at2759"/>
<name>A0A0C2J6Z9_THEKT</name>
<evidence type="ECO:0000313" key="6">
    <source>
        <dbReference type="EMBL" id="KII64933.1"/>
    </source>
</evidence>
<dbReference type="AlphaFoldDB" id="A0A0C2J6Z9"/>
<organism evidence="6 7">
    <name type="scientific">Thelohanellus kitauei</name>
    <name type="common">Myxosporean</name>
    <dbReference type="NCBI Taxonomy" id="669202"/>
    <lineage>
        <taxon>Eukaryota</taxon>
        <taxon>Metazoa</taxon>
        <taxon>Cnidaria</taxon>
        <taxon>Myxozoa</taxon>
        <taxon>Myxosporea</taxon>
        <taxon>Bivalvulida</taxon>
        <taxon>Platysporina</taxon>
        <taxon>Myxobolidae</taxon>
        <taxon>Thelohanellus</taxon>
    </lineage>
</organism>
<dbReference type="EMBL" id="JWZT01004066">
    <property type="protein sequence ID" value="KII64933.1"/>
    <property type="molecule type" value="Genomic_DNA"/>
</dbReference>
<dbReference type="Proteomes" id="UP000031668">
    <property type="component" value="Unassembled WGS sequence"/>
</dbReference>
<comment type="subcellular location">
    <subcellularLocation>
        <location evidence="1">Membrane</location>
        <topology evidence="1">Multi-pass membrane protein</topology>
    </subcellularLocation>
</comment>
<keyword evidence="3 5" id="KW-1133">Transmembrane helix</keyword>
<reference evidence="6 7" key="1">
    <citation type="journal article" date="2014" name="Genome Biol. Evol.">
        <title>The genome of the myxosporean Thelohanellus kitauei shows adaptations to nutrient acquisition within its fish host.</title>
        <authorList>
            <person name="Yang Y."/>
            <person name="Xiong J."/>
            <person name="Zhou Z."/>
            <person name="Huo F."/>
            <person name="Miao W."/>
            <person name="Ran C."/>
            <person name="Liu Y."/>
            <person name="Zhang J."/>
            <person name="Feng J."/>
            <person name="Wang M."/>
            <person name="Wang M."/>
            <person name="Wang L."/>
            <person name="Yao B."/>
        </authorList>
    </citation>
    <scope>NUCLEOTIDE SEQUENCE [LARGE SCALE GENOMIC DNA]</scope>
    <source>
        <strain evidence="6">Wuqing</strain>
    </source>
</reference>
<dbReference type="GO" id="GO:0016020">
    <property type="term" value="C:membrane"/>
    <property type="evidence" value="ECO:0007669"/>
    <property type="project" value="UniProtKB-SubCell"/>
</dbReference>
<keyword evidence="4 5" id="KW-0472">Membrane</keyword>
<protein>
    <submittedName>
        <fullName evidence="6">Uncharacterized protein</fullName>
    </submittedName>
</protein>
<keyword evidence="2 5" id="KW-0812">Transmembrane</keyword>
<proteinExistence type="predicted"/>
<evidence type="ECO:0000256" key="1">
    <source>
        <dbReference type="ARBA" id="ARBA00004141"/>
    </source>
</evidence>
<dbReference type="InterPro" id="IPR018499">
    <property type="entry name" value="Tetraspanin/Peripherin"/>
</dbReference>
<sequence length="141" mass="16672">MIWMFLRPRSFYRVFLIVLSLMILCLTALTIFYGTFLHDIRKILATCAINKLSIQELKENKFIHYVQRENKCCGIYYQVDWKDKQYPPSCCEGEPQDCKNPVPNVCYTHIQKLVFKFGSLIIAGRLRDYIPFSKKLFVSRS</sequence>
<dbReference type="SUPFAM" id="SSF48652">
    <property type="entry name" value="Tetraspanin"/>
    <property type="match status" value="1"/>
</dbReference>
<evidence type="ECO:0000256" key="4">
    <source>
        <dbReference type="ARBA" id="ARBA00023136"/>
    </source>
</evidence>
<evidence type="ECO:0000256" key="3">
    <source>
        <dbReference type="ARBA" id="ARBA00022989"/>
    </source>
</evidence>
<accession>A0A0C2J6Z9</accession>
<feature type="transmembrane region" description="Helical" evidence="5">
    <location>
        <begin position="12"/>
        <end position="36"/>
    </location>
</feature>
<dbReference type="Gene3D" id="1.10.1450.10">
    <property type="entry name" value="Tetraspanin"/>
    <property type="match status" value="1"/>
</dbReference>
<dbReference type="Pfam" id="PF00335">
    <property type="entry name" value="Tetraspanin"/>
    <property type="match status" value="1"/>
</dbReference>
<comment type="caution">
    <text evidence="6">The sequence shown here is derived from an EMBL/GenBank/DDBJ whole genome shotgun (WGS) entry which is preliminary data.</text>
</comment>
<keyword evidence="7" id="KW-1185">Reference proteome</keyword>
<dbReference type="InterPro" id="IPR008952">
    <property type="entry name" value="Tetraspanin_EC2_sf"/>
</dbReference>
<evidence type="ECO:0000313" key="7">
    <source>
        <dbReference type="Proteomes" id="UP000031668"/>
    </source>
</evidence>
<evidence type="ECO:0000256" key="2">
    <source>
        <dbReference type="ARBA" id="ARBA00022692"/>
    </source>
</evidence>
<gene>
    <name evidence="6" type="ORF">RF11_06146</name>
</gene>